<proteinExistence type="predicted"/>
<comment type="caution">
    <text evidence="2">The sequence shown here is derived from an EMBL/GenBank/DDBJ whole genome shotgun (WGS) entry which is preliminary data.</text>
</comment>
<feature type="region of interest" description="Disordered" evidence="1">
    <location>
        <begin position="1"/>
        <end position="25"/>
    </location>
</feature>
<dbReference type="InParanoid" id="A0A5J5EE01"/>
<reference evidence="2 3" key="1">
    <citation type="submission" date="2019-09" db="EMBL/GenBank/DDBJ databases">
        <title>Draft genome of the ectomycorrhizal ascomycete Sphaerosporella brunnea.</title>
        <authorList>
            <consortium name="DOE Joint Genome Institute"/>
            <person name="Benucci G.M."/>
            <person name="Marozzi G."/>
            <person name="Antonielli L."/>
            <person name="Sanchez S."/>
            <person name="Marco P."/>
            <person name="Wang X."/>
            <person name="Falini L.B."/>
            <person name="Barry K."/>
            <person name="Haridas S."/>
            <person name="Lipzen A."/>
            <person name="Labutti K."/>
            <person name="Grigoriev I.V."/>
            <person name="Murat C."/>
            <person name="Martin F."/>
            <person name="Albertini E."/>
            <person name="Donnini D."/>
            <person name="Bonito G."/>
        </authorList>
    </citation>
    <scope>NUCLEOTIDE SEQUENCE [LARGE SCALE GENOMIC DNA]</scope>
    <source>
        <strain evidence="2 3">Sb_GMNB300</strain>
    </source>
</reference>
<organism evidence="2 3">
    <name type="scientific">Sphaerosporella brunnea</name>
    <dbReference type="NCBI Taxonomy" id="1250544"/>
    <lineage>
        <taxon>Eukaryota</taxon>
        <taxon>Fungi</taxon>
        <taxon>Dikarya</taxon>
        <taxon>Ascomycota</taxon>
        <taxon>Pezizomycotina</taxon>
        <taxon>Pezizomycetes</taxon>
        <taxon>Pezizales</taxon>
        <taxon>Pyronemataceae</taxon>
        <taxon>Sphaerosporella</taxon>
    </lineage>
</organism>
<name>A0A5J5EE01_9PEZI</name>
<protein>
    <submittedName>
        <fullName evidence="2">Uncharacterized protein</fullName>
    </submittedName>
</protein>
<sequence>MYSEKDSKKQTPKARSQTTHEKKKQLIQHRYTTQKSSNHHHFNRRNKHLLATTETEDQVEGRLLLNVVVGKSPTVLELLTSENETLLIRGNTLFVLDLALHVVDGIRRLHLEGDGLSGQSLDENLHTTTETKDQVESGLLLDVVVREGAAILKLLTSEDETLLIRGNALLFLNLVLDIIDGIGRLHLKGDGLSSHLS</sequence>
<dbReference type="EMBL" id="VXIS01000395">
    <property type="protein sequence ID" value="KAA8893855.1"/>
    <property type="molecule type" value="Genomic_DNA"/>
</dbReference>
<gene>
    <name evidence="2" type="ORF">FN846DRAFT_471999</name>
</gene>
<evidence type="ECO:0000313" key="3">
    <source>
        <dbReference type="Proteomes" id="UP000326924"/>
    </source>
</evidence>
<dbReference type="AlphaFoldDB" id="A0A5J5EE01"/>
<accession>A0A5J5EE01</accession>
<dbReference type="OrthoDB" id="3267308at2759"/>
<evidence type="ECO:0000313" key="2">
    <source>
        <dbReference type="EMBL" id="KAA8893855.1"/>
    </source>
</evidence>
<dbReference type="Proteomes" id="UP000326924">
    <property type="component" value="Unassembled WGS sequence"/>
</dbReference>
<evidence type="ECO:0000256" key="1">
    <source>
        <dbReference type="SAM" id="MobiDB-lite"/>
    </source>
</evidence>
<keyword evidence="3" id="KW-1185">Reference proteome</keyword>